<gene>
    <name evidence="5" type="ORF">FA10DRAFT_268409</name>
</gene>
<proteinExistence type="predicted"/>
<name>A0A316YGF7_9BASI</name>
<dbReference type="GeneID" id="37044234"/>
<dbReference type="GO" id="GO:0016787">
    <property type="term" value="F:hydrolase activity"/>
    <property type="evidence" value="ECO:0007669"/>
    <property type="project" value="UniProtKB-KW"/>
</dbReference>
<evidence type="ECO:0000256" key="3">
    <source>
        <dbReference type="PROSITE-ProRule" id="PRU00464"/>
    </source>
</evidence>
<dbReference type="InterPro" id="IPR036265">
    <property type="entry name" value="HIT-like_sf"/>
</dbReference>
<protein>
    <recommendedName>
        <fullName evidence="4">HIT domain-containing protein</fullName>
    </recommendedName>
</protein>
<dbReference type="OrthoDB" id="1915375at2759"/>
<dbReference type="InterPro" id="IPR011146">
    <property type="entry name" value="HIT-like"/>
</dbReference>
<feature type="domain" description="HIT" evidence="4">
    <location>
        <begin position="35"/>
        <end position="161"/>
    </location>
</feature>
<keyword evidence="2" id="KW-0378">Hydrolase</keyword>
<dbReference type="PANTHER" id="PTHR12486">
    <property type="entry name" value="APRATAXIN-RELATED"/>
    <property type="match status" value="1"/>
</dbReference>
<dbReference type="AlphaFoldDB" id="A0A316YGF7"/>
<evidence type="ECO:0000256" key="2">
    <source>
        <dbReference type="ARBA" id="ARBA00022801"/>
    </source>
</evidence>
<dbReference type="GO" id="GO:0000166">
    <property type="term" value="F:nucleotide binding"/>
    <property type="evidence" value="ECO:0007669"/>
    <property type="project" value="UniProtKB-KW"/>
</dbReference>
<dbReference type="Gene3D" id="3.30.428.10">
    <property type="entry name" value="HIT-like"/>
    <property type="match status" value="1"/>
</dbReference>
<evidence type="ECO:0000313" key="6">
    <source>
        <dbReference type="Proteomes" id="UP000245768"/>
    </source>
</evidence>
<dbReference type="STRING" id="215250.A0A316YGF7"/>
<feature type="short sequence motif" description="Histidine triad motif" evidence="3">
    <location>
        <begin position="146"/>
        <end position="150"/>
    </location>
</feature>
<dbReference type="SUPFAM" id="SSF54197">
    <property type="entry name" value="HIT-like"/>
    <property type="match status" value="1"/>
</dbReference>
<dbReference type="InParanoid" id="A0A316YGF7"/>
<keyword evidence="6" id="KW-1185">Reference proteome</keyword>
<dbReference type="Proteomes" id="UP000245768">
    <property type="component" value="Unassembled WGS sequence"/>
</dbReference>
<organism evidence="5 6">
    <name type="scientific">Acaromyces ingoldii</name>
    <dbReference type="NCBI Taxonomy" id="215250"/>
    <lineage>
        <taxon>Eukaryota</taxon>
        <taxon>Fungi</taxon>
        <taxon>Dikarya</taxon>
        <taxon>Basidiomycota</taxon>
        <taxon>Ustilaginomycotina</taxon>
        <taxon>Exobasidiomycetes</taxon>
        <taxon>Exobasidiales</taxon>
        <taxon>Cryptobasidiaceae</taxon>
        <taxon>Acaromyces</taxon>
    </lineage>
</organism>
<dbReference type="RefSeq" id="XP_025375394.1">
    <property type="nucleotide sequence ID" value="XM_025522318.1"/>
</dbReference>
<keyword evidence="1" id="KW-0547">Nucleotide-binding</keyword>
<evidence type="ECO:0000256" key="1">
    <source>
        <dbReference type="ARBA" id="ARBA00022741"/>
    </source>
</evidence>
<evidence type="ECO:0000313" key="5">
    <source>
        <dbReference type="EMBL" id="PWN88196.1"/>
    </source>
</evidence>
<dbReference type="EMBL" id="KZ819638">
    <property type="protein sequence ID" value="PWN88196.1"/>
    <property type="molecule type" value="Genomic_DNA"/>
</dbReference>
<dbReference type="PROSITE" id="PS51084">
    <property type="entry name" value="HIT_2"/>
    <property type="match status" value="1"/>
</dbReference>
<reference evidence="5 6" key="1">
    <citation type="journal article" date="2018" name="Mol. Biol. Evol.">
        <title>Broad Genomic Sampling Reveals a Smut Pathogenic Ancestry of the Fungal Clade Ustilaginomycotina.</title>
        <authorList>
            <person name="Kijpornyongpan T."/>
            <person name="Mondo S.J."/>
            <person name="Barry K."/>
            <person name="Sandor L."/>
            <person name="Lee J."/>
            <person name="Lipzen A."/>
            <person name="Pangilinan J."/>
            <person name="LaButti K."/>
            <person name="Hainaut M."/>
            <person name="Henrissat B."/>
            <person name="Grigoriev I.V."/>
            <person name="Spatafora J.W."/>
            <person name="Aime M.C."/>
        </authorList>
    </citation>
    <scope>NUCLEOTIDE SEQUENCE [LARGE SCALE GENOMIC DNA]</scope>
    <source>
        <strain evidence="5 6">MCA 4198</strain>
    </source>
</reference>
<dbReference type="PANTHER" id="PTHR12486:SF5">
    <property type="entry name" value="ADENOSINE 5'-MONOPHOSPHORAMIDASE HINT3"/>
    <property type="match status" value="1"/>
</dbReference>
<accession>A0A316YGF7</accession>
<evidence type="ECO:0000259" key="4">
    <source>
        <dbReference type="PROSITE" id="PS51084"/>
    </source>
</evidence>
<sequence length="206" mass="22738">MWSGCLNVLGLGSGKGKEEGLLSDPQLSKETAKCVFCNPTPEKGFDIVLEEERFIAFRDRDPAAAHHLLAIPREHITNVKSLRGEPGAKLVEELHRFGTRALAKVMHPIDVARSHDNDALGKDLSPASSPETRYGFHIPPFRSVEHLHLHCLALPFRSPYRALKYRVAPGDPNARPPQHKGWSWFVTAVQTIAILRDGGTVKVGAC</sequence>
<dbReference type="Pfam" id="PF11969">
    <property type="entry name" value="DcpS_C"/>
    <property type="match status" value="1"/>
</dbReference>